<evidence type="ECO:0000313" key="3">
    <source>
        <dbReference type="Proteomes" id="UP000034565"/>
    </source>
</evidence>
<proteinExistence type="predicted"/>
<comment type="caution">
    <text evidence="2">The sequence shown here is derived from an EMBL/GenBank/DDBJ whole genome shotgun (WGS) entry which is preliminary data.</text>
</comment>
<dbReference type="Proteomes" id="UP000034565">
    <property type="component" value="Unassembled WGS sequence"/>
</dbReference>
<dbReference type="NCBIfam" id="TIGR00305">
    <property type="entry name" value="putative toxin-antitoxin system toxin component, PIN family"/>
    <property type="match status" value="1"/>
</dbReference>
<organism evidence="2 3">
    <name type="scientific">Candidatus Amesbacteria bacterium GW2011_GWA1_47_20</name>
    <dbReference type="NCBI Taxonomy" id="1618354"/>
    <lineage>
        <taxon>Bacteria</taxon>
        <taxon>Candidatus Amesiibacteriota</taxon>
    </lineage>
</organism>
<dbReference type="SUPFAM" id="SSF88723">
    <property type="entry name" value="PIN domain-like"/>
    <property type="match status" value="1"/>
</dbReference>
<dbReference type="AlphaFoldDB" id="A0A0G1SJN0"/>
<sequence length="141" mass="15710">MAGKRIRVVLDTNVLVSAIVFGGTPKKILDIVLIGKLVGVTTVALMAELSEVVHKKFPFRDADLEYFEEQMKVDFEIVRPRKVLSAVRDVGDNKVLEGAVEGECEYIVTGDEDLLILGNYKGIKIVTPAEFMRTEEKAWRG</sequence>
<evidence type="ECO:0000313" key="2">
    <source>
        <dbReference type="EMBL" id="KKU69684.1"/>
    </source>
</evidence>
<accession>A0A0G1SJN0</accession>
<dbReference type="InterPro" id="IPR002716">
    <property type="entry name" value="PIN_dom"/>
</dbReference>
<dbReference type="Pfam" id="PF13470">
    <property type="entry name" value="PIN_3"/>
    <property type="match status" value="1"/>
</dbReference>
<dbReference type="PANTHER" id="PTHR34610:SF3">
    <property type="entry name" value="SSL7007 PROTEIN"/>
    <property type="match status" value="1"/>
</dbReference>
<dbReference type="InterPro" id="IPR002850">
    <property type="entry name" value="PIN_toxin-like"/>
</dbReference>
<evidence type="ECO:0000259" key="1">
    <source>
        <dbReference type="SMART" id="SM00670"/>
    </source>
</evidence>
<protein>
    <submittedName>
        <fullName evidence="2">Toxin-antitoxin system toxin component, PIN family</fullName>
    </submittedName>
</protein>
<gene>
    <name evidence="2" type="ORF">UX92_C0012G0027</name>
</gene>
<dbReference type="PANTHER" id="PTHR34610">
    <property type="entry name" value="SSL7007 PROTEIN"/>
    <property type="match status" value="1"/>
</dbReference>
<feature type="domain" description="PIN" evidence="1">
    <location>
        <begin position="6"/>
        <end position="116"/>
    </location>
</feature>
<dbReference type="InterPro" id="IPR029060">
    <property type="entry name" value="PIN-like_dom_sf"/>
</dbReference>
<dbReference type="EMBL" id="LCOA01000012">
    <property type="protein sequence ID" value="KKU69684.1"/>
    <property type="molecule type" value="Genomic_DNA"/>
</dbReference>
<dbReference type="SMART" id="SM00670">
    <property type="entry name" value="PINc"/>
    <property type="match status" value="1"/>
</dbReference>
<reference evidence="2 3" key="1">
    <citation type="journal article" date="2015" name="Nature">
        <title>rRNA introns, odd ribosomes, and small enigmatic genomes across a large radiation of phyla.</title>
        <authorList>
            <person name="Brown C.T."/>
            <person name="Hug L.A."/>
            <person name="Thomas B.C."/>
            <person name="Sharon I."/>
            <person name="Castelle C.J."/>
            <person name="Singh A."/>
            <person name="Wilkins M.J."/>
            <person name="Williams K.H."/>
            <person name="Banfield J.F."/>
        </authorList>
    </citation>
    <scope>NUCLEOTIDE SEQUENCE [LARGE SCALE GENOMIC DNA]</scope>
</reference>
<name>A0A0G1SJN0_9BACT</name>